<evidence type="ECO:0000256" key="7">
    <source>
        <dbReference type="ARBA" id="ARBA00022801"/>
    </source>
</evidence>
<feature type="region of interest" description="Disordered" evidence="12">
    <location>
        <begin position="40"/>
        <end position="165"/>
    </location>
</feature>
<keyword evidence="9" id="KW-0539">Nucleus</keyword>
<comment type="similarity">
    <text evidence="3">Belongs to the REXO1/REXO3 family.</text>
</comment>
<evidence type="ECO:0000256" key="2">
    <source>
        <dbReference type="ARBA" id="ARBA00004496"/>
    </source>
</evidence>
<accession>A0A060T6H1</accession>
<dbReference type="CDD" id="cd06145">
    <property type="entry name" value="REX1_like"/>
    <property type="match status" value="1"/>
</dbReference>
<dbReference type="GO" id="GO:0005737">
    <property type="term" value="C:cytoplasm"/>
    <property type="evidence" value="ECO:0007669"/>
    <property type="project" value="UniProtKB-SubCell"/>
</dbReference>
<dbReference type="Gene3D" id="3.30.420.10">
    <property type="entry name" value="Ribonuclease H-like superfamily/Ribonuclease H"/>
    <property type="match status" value="1"/>
</dbReference>
<protein>
    <recommendedName>
        <fullName evidence="11">RNA exonuclease 3</fullName>
    </recommendedName>
</protein>
<dbReference type="PANTHER" id="PTHR12801:SF118">
    <property type="entry name" value="RNA EXONUCLEASE 3"/>
    <property type="match status" value="1"/>
</dbReference>
<evidence type="ECO:0000256" key="11">
    <source>
        <dbReference type="ARBA" id="ARBA00039985"/>
    </source>
</evidence>
<name>A0A060T6H1_BLAAD</name>
<comment type="subcellular location">
    <subcellularLocation>
        <location evidence="2">Cytoplasm</location>
    </subcellularLocation>
    <subcellularLocation>
        <location evidence="1">Nucleus</location>
    </subcellularLocation>
</comment>
<dbReference type="PANTHER" id="PTHR12801">
    <property type="entry name" value="RNA EXONUCLEASE REXO1 / RECO3 FAMILY MEMBER-RELATED"/>
    <property type="match status" value="1"/>
</dbReference>
<dbReference type="InterPro" id="IPR012337">
    <property type="entry name" value="RNaseH-like_sf"/>
</dbReference>
<evidence type="ECO:0000256" key="9">
    <source>
        <dbReference type="ARBA" id="ARBA00023242"/>
    </source>
</evidence>
<evidence type="ECO:0000256" key="12">
    <source>
        <dbReference type="SAM" id="MobiDB-lite"/>
    </source>
</evidence>
<evidence type="ECO:0000313" key="14">
    <source>
        <dbReference type="EMBL" id="CDP34766.1"/>
    </source>
</evidence>
<evidence type="ECO:0000259" key="13">
    <source>
        <dbReference type="SMART" id="SM00479"/>
    </source>
</evidence>
<dbReference type="SUPFAM" id="SSF53098">
    <property type="entry name" value="Ribonuclease H-like"/>
    <property type="match status" value="1"/>
</dbReference>
<dbReference type="AlphaFoldDB" id="A0A060T6H1"/>
<keyword evidence="6" id="KW-0540">Nuclease</keyword>
<dbReference type="SMART" id="SM00479">
    <property type="entry name" value="EXOIII"/>
    <property type="match status" value="1"/>
</dbReference>
<feature type="compositionally biased region" description="Low complexity" evidence="12">
    <location>
        <begin position="129"/>
        <end position="150"/>
    </location>
</feature>
<reference evidence="14" key="1">
    <citation type="submission" date="2014-02" db="EMBL/GenBank/DDBJ databases">
        <authorList>
            <person name="Genoscope - CEA"/>
        </authorList>
    </citation>
    <scope>NUCLEOTIDE SEQUENCE</scope>
    <source>
        <strain evidence="14">LS3</strain>
    </source>
</reference>
<evidence type="ECO:0000256" key="6">
    <source>
        <dbReference type="ARBA" id="ARBA00022722"/>
    </source>
</evidence>
<keyword evidence="7" id="KW-0378">Hydrolase</keyword>
<dbReference type="GO" id="GO:0005634">
    <property type="term" value="C:nucleus"/>
    <property type="evidence" value="ECO:0007669"/>
    <property type="project" value="UniProtKB-SubCell"/>
</dbReference>
<organism evidence="14">
    <name type="scientific">Blastobotrys adeninivorans</name>
    <name type="common">Yeast</name>
    <name type="synonym">Arxula adeninivorans</name>
    <dbReference type="NCBI Taxonomy" id="409370"/>
    <lineage>
        <taxon>Eukaryota</taxon>
        <taxon>Fungi</taxon>
        <taxon>Dikarya</taxon>
        <taxon>Ascomycota</taxon>
        <taxon>Saccharomycotina</taxon>
        <taxon>Dipodascomycetes</taxon>
        <taxon>Dipodascales</taxon>
        <taxon>Trichomonascaceae</taxon>
        <taxon>Blastobotrys</taxon>
    </lineage>
</organism>
<proteinExistence type="inferred from homology"/>
<feature type="compositionally biased region" description="Low complexity" evidence="12">
    <location>
        <begin position="89"/>
        <end position="117"/>
    </location>
</feature>
<evidence type="ECO:0000256" key="10">
    <source>
        <dbReference type="ARBA" id="ARBA00037201"/>
    </source>
</evidence>
<dbReference type="InterPro" id="IPR036397">
    <property type="entry name" value="RNaseH_sf"/>
</dbReference>
<feature type="compositionally biased region" description="Basic and acidic residues" evidence="12">
    <location>
        <begin position="65"/>
        <end position="76"/>
    </location>
</feature>
<feature type="compositionally biased region" description="Basic and acidic residues" evidence="12">
    <location>
        <begin position="42"/>
        <end position="51"/>
    </location>
</feature>
<keyword evidence="8" id="KW-0269">Exonuclease</keyword>
<dbReference type="InterPro" id="IPR013520">
    <property type="entry name" value="Ribonucl_H"/>
</dbReference>
<dbReference type="EMBL" id="HG937693">
    <property type="protein sequence ID" value="CDP34766.1"/>
    <property type="molecule type" value="Genomic_DNA"/>
</dbReference>
<comment type="function">
    <text evidence="10">3' to 5' exoribonuclease required for proper 3' end maturation of MRP RNA and of the U5L snRNA.</text>
</comment>
<dbReference type="GO" id="GO:0006364">
    <property type="term" value="P:rRNA processing"/>
    <property type="evidence" value="ECO:0007669"/>
    <property type="project" value="UniProtKB-KW"/>
</dbReference>
<dbReference type="InterPro" id="IPR034922">
    <property type="entry name" value="REX1-like_exo"/>
</dbReference>
<dbReference type="PhylomeDB" id="A0A060T6H1"/>
<evidence type="ECO:0000256" key="4">
    <source>
        <dbReference type="ARBA" id="ARBA00022490"/>
    </source>
</evidence>
<evidence type="ECO:0000256" key="8">
    <source>
        <dbReference type="ARBA" id="ARBA00022839"/>
    </source>
</evidence>
<evidence type="ECO:0000256" key="3">
    <source>
        <dbReference type="ARBA" id="ARBA00006357"/>
    </source>
</evidence>
<dbReference type="GO" id="GO:0004527">
    <property type="term" value="F:exonuclease activity"/>
    <property type="evidence" value="ECO:0007669"/>
    <property type="project" value="UniProtKB-KW"/>
</dbReference>
<sequence>MFPSRGGLREVPCPGLISENKCTVLNCLFLHEIRRDRKRKLEHPQETERIKASQSSNASHPKSLGSRETKLSKVEKIAPSAQTTYNTKSSLARTGSTSSARTGSASSARTGSASSARPESGVSVAANTSGSSGPSGPSGSSHKSVPTGPTGPSGPGMDATKLAPTPVLPYGPATLQQRMSYLKVIQKALVAANYGLPNATAIQAEYDVASNSTKVTYPVNIRKLVAEIKTGKYLLDDSDEKEAAKKRLIRERLEKVVLDPKMLKKWSYIVDPVVPGTFDPHRIENCVRCGQEFSVADTKEVECRYHALKPVFKYDYVESKKIKTYGCCSEPAEQSQGCTLAHHHVFKLNGAADLASVIPFSPTPASNGPKWLFAAGLDCEMGFTSFGVELIRVTVVDWDTRDTVLDTLVHPYGKVIDLNSRFSGVHSLSDGIKDPKDGTIRPAVTFNEAREMLFQYVSANTILIGHGLENDLNALRIIHHRVVDTALMYPKFNPVFRLSLKTLAFRYLSRVIQDGEHDSSEDAIAAMDVVLKNIDTN</sequence>
<reference evidence="14" key="2">
    <citation type="submission" date="2014-06" db="EMBL/GenBank/DDBJ databases">
        <title>The complete genome of Blastobotrys (Arxula) adeninivorans LS3 - a yeast of biotechnological interest.</title>
        <authorList>
            <person name="Kunze G."/>
            <person name="Gaillardin C."/>
            <person name="Czernicka M."/>
            <person name="Durrens P."/>
            <person name="Martin T."/>
            <person name="Boer E."/>
            <person name="Gabaldon T."/>
            <person name="Cruz J."/>
            <person name="Talla E."/>
            <person name="Marck C."/>
            <person name="Goffeau A."/>
            <person name="Barbe V."/>
            <person name="Baret P."/>
            <person name="Baronian K."/>
            <person name="Beier S."/>
            <person name="Bleykasten C."/>
            <person name="Bode R."/>
            <person name="Casaregola S."/>
            <person name="Despons L."/>
            <person name="Fairhead C."/>
            <person name="Giersberg M."/>
            <person name="Gierski P."/>
            <person name="Hahnel U."/>
            <person name="Hartmann A."/>
            <person name="Jankowska D."/>
            <person name="Jubin C."/>
            <person name="Jung P."/>
            <person name="Lafontaine I."/>
            <person name="Leh-Louis V."/>
            <person name="Lemaire M."/>
            <person name="Marcet-Houben M."/>
            <person name="Mascher M."/>
            <person name="Morel G."/>
            <person name="Richard G.-F."/>
            <person name="Riechen J."/>
            <person name="Sacerdot C."/>
            <person name="Sarkar A."/>
            <person name="Savel G."/>
            <person name="Schacherer J."/>
            <person name="Sherman D."/>
            <person name="Straub M.-L."/>
            <person name="Stein N."/>
            <person name="Thierry A."/>
            <person name="Trautwein-Schult A."/>
            <person name="Westhof E."/>
            <person name="Worch S."/>
            <person name="Dujon B."/>
            <person name="Souciet J.-L."/>
            <person name="Wincker P."/>
            <person name="Scholz U."/>
            <person name="Neuveglise N."/>
        </authorList>
    </citation>
    <scope>NUCLEOTIDE SEQUENCE</scope>
    <source>
        <strain evidence="14">LS3</strain>
    </source>
</reference>
<evidence type="ECO:0000256" key="5">
    <source>
        <dbReference type="ARBA" id="ARBA00022552"/>
    </source>
</evidence>
<keyword evidence="4" id="KW-0963">Cytoplasm</keyword>
<dbReference type="GO" id="GO:0010629">
    <property type="term" value="P:negative regulation of gene expression"/>
    <property type="evidence" value="ECO:0007669"/>
    <property type="project" value="UniProtKB-ARBA"/>
</dbReference>
<gene>
    <name evidence="14" type="ORF">GNLVRS02_ARAD1C20020g</name>
</gene>
<evidence type="ECO:0000256" key="1">
    <source>
        <dbReference type="ARBA" id="ARBA00004123"/>
    </source>
</evidence>
<dbReference type="FunFam" id="3.30.420.10:FF:000031">
    <property type="entry name" value="RNA exonuclease 1"/>
    <property type="match status" value="1"/>
</dbReference>
<dbReference type="GO" id="GO:0003676">
    <property type="term" value="F:nucleic acid binding"/>
    <property type="evidence" value="ECO:0007669"/>
    <property type="project" value="InterPro"/>
</dbReference>
<keyword evidence="5" id="KW-0698">rRNA processing</keyword>
<feature type="domain" description="Exonuclease" evidence="13">
    <location>
        <begin position="373"/>
        <end position="537"/>
    </location>
</feature>
<dbReference type="InterPro" id="IPR047021">
    <property type="entry name" value="REXO1/3/4-like"/>
</dbReference>